<protein>
    <submittedName>
        <fullName evidence="1">Uncharacterized protein</fullName>
    </submittedName>
</protein>
<accession>A0A9D4Q025</accession>
<reference evidence="1" key="1">
    <citation type="journal article" date="2020" name="Cell">
        <title>Large-Scale Comparative Analyses of Tick Genomes Elucidate Their Genetic Diversity and Vector Capacities.</title>
        <authorList>
            <consortium name="Tick Genome and Microbiome Consortium (TIGMIC)"/>
            <person name="Jia N."/>
            <person name="Wang J."/>
            <person name="Shi W."/>
            <person name="Du L."/>
            <person name="Sun Y."/>
            <person name="Zhan W."/>
            <person name="Jiang J.F."/>
            <person name="Wang Q."/>
            <person name="Zhang B."/>
            <person name="Ji P."/>
            <person name="Bell-Sakyi L."/>
            <person name="Cui X.M."/>
            <person name="Yuan T.T."/>
            <person name="Jiang B.G."/>
            <person name="Yang W.F."/>
            <person name="Lam T.T."/>
            <person name="Chang Q.C."/>
            <person name="Ding S.J."/>
            <person name="Wang X.J."/>
            <person name="Zhu J.G."/>
            <person name="Ruan X.D."/>
            <person name="Zhao L."/>
            <person name="Wei J.T."/>
            <person name="Ye R.Z."/>
            <person name="Que T.C."/>
            <person name="Du C.H."/>
            <person name="Zhou Y.H."/>
            <person name="Cheng J.X."/>
            <person name="Dai P.F."/>
            <person name="Guo W.B."/>
            <person name="Han X.H."/>
            <person name="Huang E.J."/>
            <person name="Li L.F."/>
            <person name="Wei W."/>
            <person name="Gao Y.C."/>
            <person name="Liu J.Z."/>
            <person name="Shao H.Z."/>
            <person name="Wang X."/>
            <person name="Wang C.C."/>
            <person name="Yang T.C."/>
            <person name="Huo Q.B."/>
            <person name="Li W."/>
            <person name="Chen H.Y."/>
            <person name="Chen S.E."/>
            <person name="Zhou L.G."/>
            <person name="Ni X.B."/>
            <person name="Tian J.H."/>
            <person name="Sheng Y."/>
            <person name="Liu T."/>
            <person name="Pan Y.S."/>
            <person name="Xia L.Y."/>
            <person name="Li J."/>
            <person name="Zhao F."/>
            <person name="Cao W.C."/>
        </authorList>
    </citation>
    <scope>NUCLEOTIDE SEQUENCE</scope>
    <source>
        <strain evidence="1">Rsan-2018</strain>
    </source>
</reference>
<name>A0A9D4Q025_RHISA</name>
<gene>
    <name evidence="1" type="ORF">HPB52_014052</name>
</gene>
<comment type="caution">
    <text evidence="1">The sequence shown here is derived from an EMBL/GenBank/DDBJ whole genome shotgun (WGS) entry which is preliminary data.</text>
</comment>
<proteinExistence type="predicted"/>
<sequence>MKSELEWSQGTLLTVRKLSDSTAAVVTIEGTKIPRFMLYHSVVADVRPYKKTIPACSVWGTTGHRPSVNPRPTPGRCTTVVLKSKSLRKA</sequence>
<dbReference type="EMBL" id="JABSTV010001249">
    <property type="protein sequence ID" value="KAH7962048.1"/>
    <property type="molecule type" value="Genomic_DNA"/>
</dbReference>
<dbReference type="AlphaFoldDB" id="A0A9D4Q025"/>
<evidence type="ECO:0000313" key="1">
    <source>
        <dbReference type="EMBL" id="KAH7962048.1"/>
    </source>
</evidence>
<reference evidence="1" key="2">
    <citation type="submission" date="2021-09" db="EMBL/GenBank/DDBJ databases">
        <authorList>
            <person name="Jia N."/>
            <person name="Wang J."/>
            <person name="Shi W."/>
            <person name="Du L."/>
            <person name="Sun Y."/>
            <person name="Zhan W."/>
            <person name="Jiang J."/>
            <person name="Wang Q."/>
            <person name="Zhang B."/>
            <person name="Ji P."/>
            <person name="Sakyi L.B."/>
            <person name="Cui X."/>
            <person name="Yuan T."/>
            <person name="Jiang B."/>
            <person name="Yang W."/>
            <person name="Lam T.T.-Y."/>
            <person name="Chang Q."/>
            <person name="Ding S."/>
            <person name="Wang X."/>
            <person name="Zhu J."/>
            <person name="Ruan X."/>
            <person name="Zhao L."/>
            <person name="Wei J."/>
            <person name="Que T."/>
            <person name="Du C."/>
            <person name="Cheng J."/>
            <person name="Dai P."/>
            <person name="Han X."/>
            <person name="Huang E."/>
            <person name="Gao Y."/>
            <person name="Liu J."/>
            <person name="Shao H."/>
            <person name="Ye R."/>
            <person name="Li L."/>
            <person name="Wei W."/>
            <person name="Wang X."/>
            <person name="Wang C."/>
            <person name="Huo Q."/>
            <person name="Li W."/>
            <person name="Guo W."/>
            <person name="Chen H."/>
            <person name="Chen S."/>
            <person name="Zhou L."/>
            <person name="Zhou L."/>
            <person name="Ni X."/>
            <person name="Tian J."/>
            <person name="Zhou Y."/>
            <person name="Sheng Y."/>
            <person name="Liu T."/>
            <person name="Pan Y."/>
            <person name="Xia L."/>
            <person name="Li J."/>
            <person name="Zhao F."/>
            <person name="Cao W."/>
        </authorList>
    </citation>
    <scope>NUCLEOTIDE SEQUENCE</scope>
    <source>
        <strain evidence="1">Rsan-2018</strain>
        <tissue evidence="1">Larvae</tissue>
    </source>
</reference>
<dbReference type="Proteomes" id="UP000821837">
    <property type="component" value="Chromosome 3"/>
</dbReference>
<keyword evidence="2" id="KW-1185">Reference proteome</keyword>
<evidence type="ECO:0000313" key="2">
    <source>
        <dbReference type="Proteomes" id="UP000821837"/>
    </source>
</evidence>
<organism evidence="1 2">
    <name type="scientific">Rhipicephalus sanguineus</name>
    <name type="common">Brown dog tick</name>
    <name type="synonym">Ixodes sanguineus</name>
    <dbReference type="NCBI Taxonomy" id="34632"/>
    <lineage>
        <taxon>Eukaryota</taxon>
        <taxon>Metazoa</taxon>
        <taxon>Ecdysozoa</taxon>
        <taxon>Arthropoda</taxon>
        <taxon>Chelicerata</taxon>
        <taxon>Arachnida</taxon>
        <taxon>Acari</taxon>
        <taxon>Parasitiformes</taxon>
        <taxon>Ixodida</taxon>
        <taxon>Ixodoidea</taxon>
        <taxon>Ixodidae</taxon>
        <taxon>Rhipicephalinae</taxon>
        <taxon>Rhipicephalus</taxon>
        <taxon>Rhipicephalus</taxon>
    </lineage>
</organism>